<dbReference type="Proteomes" id="UP000243250">
    <property type="component" value="Unassembled WGS sequence"/>
</dbReference>
<proteinExistence type="predicted"/>
<dbReference type="InterPro" id="IPR055540">
    <property type="entry name" value="DUF7116"/>
</dbReference>
<sequence>MPPVSMPPSEEARSIFSRLGYTVSGDGPEFVAERKWRTVQVTVVGTDTKLRGRRALADGGRTREYPLRCFVTWKDTAGDLRSRLTDADPSYEWAVIGVDDADTGEYDVVLPEAR</sequence>
<dbReference type="Pfam" id="PF23429">
    <property type="entry name" value="DUF7116"/>
    <property type="match status" value="1"/>
</dbReference>
<reference evidence="2" key="1">
    <citation type="submission" date="2016-10" db="EMBL/GenBank/DDBJ databases">
        <authorList>
            <person name="Varghese N."/>
            <person name="Submissions S."/>
        </authorList>
    </citation>
    <scope>NUCLEOTIDE SEQUENCE [LARGE SCALE GENOMIC DNA]</scope>
    <source>
        <strain evidence="2">CGMCC 1.8711</strain>
    </source>
</reference>
<protein>
    <submittedName>
        <fullName evidence="1">Uncharacterized protein</fullName>
    </submittedName>
</protein>
<keyword evidence="2" id="KW-1185">Reference proteome</keyword>
<dbReference type="AlphaFoldDB" id="A0A1I6I2M5"/>
<dbReference type="OrthoDB" id="191840at2157"/>
<evidence type="ECO:0000313" key="1">
    <source>
        <dbReference type="EMBL" id="SFR60937.1"/>
    </source>
</evidence>
<dbReference type="STRING" id="555875.SAMN04488124_2734"/>
<gene>
    <name evidence="1" type="ORF">SAMN04488124_2734</name>
</gene>
<accession>A0A1I6I2M5</accession>
<organism evidence="1 2">
    <name type="scientific">Halogeometricum limi</name>
    <dbReference type="NCBI Taxonomy" id="555875"/>
    <lineage>
        <taxon>Archaea</taxon>
        <taxon>Methanobacteriati</taxon>
        <taxon>Methanobacteriota</taxon>
        <taxon>Stenosarchaea group</taxon>
        <taxon>Halobacteria</taxon>
        <taxon>Halobacteriales</taxon>
        <taxon>Haloferacaceae</taxon>
        <taxon>Halogeometricum</taxon>
    </lineage>
</organism>
<dbReference type="EMBL" id="FOYS01000004">
    <property type="protein sequence ID" value="SFR60937.1"/>
    <property type="molecule type" value="Genomic_DNA"/>
</dbReference>
<evidence type="ECO:0000313" key="2">
    <source>
        <dbReference type="Proteomes" id="UP000243250"/>
    </source>
</evidence>
<name>A0A1I6I2M5_9EURY</name>